<dbReference type="InterPro" id="IPR032093">
    <property type="entry name" value="PhoD_N"/>
</dbReference>
<organism evidence="3 4">
    <name type="scientific">Antrihabitans stalactiti</name>
    <dbReference type="NCBI Taxonomy" id="2584121"/>
    <lineage>
        <taxon>Bacteria</taxon>
        <taxon>Bacillati</taxon>
        <taxon>Actinomycetota</taxon>
        <taxon>Actinomycetes</taxon>
        <taxon>Mycobacteriales</taxon>
        <taxon>Nocardiaceae</taxon>
        <taxon>Antrihabitans</taxon>
    </lineage>
</organism>
<dbReference type="RefSeq" id="WP_169593592.1">
    <property type="nucleotide sequence ID" value="NZ_VCQU01000013.1"/>
</dbReference>
<name>A0A848KL12_9NOCA</name>
<comment type="caution">
    <text evidence="3">The sequence shown here is derived from an EMBL/GenBank/DDBJ whole genome shotgun (WGS) entry which is preliminary data.</text>
</comment>
<keyword evidence="4" id="KW-1185">Reference proteome</keyword>
<dbReference type="SUPFAM" id="SSF56300">
    <property type="entry name" value="Metallo-dependent phosphatases"/>
    <property type="match status" value="1"/>
</dbReference>
<dbReference type="Pfam" id="PF16655">
    <property type="entry name" value="PhoD_N"/>
    <property type="match status" value="1"/>
</dbReference>
<dbReference type="InterPro" id="IPR038607">
    <property type="entry name" value="PhoD-like_sf"/>
</dbReference>
<dbReference type="PROSITE" id="PS51318">
    <property type="entry name" value="TAT"/>
    <property type="match status" value="1"/>
</dbReference>
<protein>
    <submittedName>
        <fullName evidence="3">Alkaline phosphatase</fullName>
    </submittedName>
</protein>
<dbReference type="Proteomes" id="UP000535543">
    <property type="component" value="Unassembled WGS sequence"/>
</dbReference>
<proteinExistence type="predicted"/>
<evidence type="ECO:0000313" key="4">
    <source>
        <dbReference type="Proteomes" id="UP000535543"/>
    </source>
</evidence>
<reference evidence="3 4" key="2">
    <citation type="submission" date="2020-06" db="EMBL/GenBank/DDBJ databases">
        <title>Antribacter stalactiti gen. nov., sp. nov., a new member of the family Nacardiaceae isolated from a cave.</title>
        <authorList>
            <person name="Kim I.S."/>
        </authorList>
    </citation>
    <scope>NUCLEOTIDE SEQUENCE [LARGE SCALE GENOMIC DNA]</scope>
    <source>
        <strain evidence="3 4">YC2-7</strain>
    </source>
</reference>
<dbReference type="Gene3D" id="2.60.40.380">
    <property type="entry name" value="Purple acid phosphatase-like, N-terminal"/>
    <property type="match status" value="1"/>
</dbReference>
<dbReference type="PANTHER" id="PTHR43606">
    <property type="entry name" value="PHOSPHATASE, PUTATIVE (AFU_ORTHOLOGUE AFUA_6G08710)-RELATED"/>
    <property type="match status" value="1"/>
</dbReference>
<dbReference type="Gene3D" id="3.60.21.70">
    <property type="entry name" value="PhoD-like phosphatase"/>
    <property type="match status" value="1"/>
</dbReference>
<dbReference type="InterPro" id="IPR029052">
    <property type="entry name" value="Metallo-depent_PP-like"/>
</dbReference>
<dbReference type="Pfam" id="PF09423">
    <property type="entry name" value="PhoD"/>
    <property type="match status" value="1"/>
</dbReference>
<evidence type="ECO:0000313" key="3">
    <source>
        <dbReference type="EMBL" id="NMN98851.1"/>
    </source>
</evidence>
<dbReference type="PANTHER" id="PTHR43606:SF2">
    <property type="entry name" value="ALKALINE PHOSPHATASE FAMILY PROTEIN (AFU_ORTHOLOGUE AFUA_5G03860)"/>
    <property type="match status" value="1"/>
</dbReference>
<evidence type="ECO:0000259" key="2">
    <source>
        <dbReference type="Pfam" id="PF16655"/>
    </source>
</evidence>
<dbReference type="InterPro" id="IPR018946">
    <property type="entry name" value="PhoD-like_MPP"/>
</dbReference>
<dbReference type="AlphaFoldDB" id="A0A848KL12"/>
<dbReference type="InterPro" id="IPR052900">
    <property type="entry name" value="Phospholipid_Metab_Enz"/>
</dbReference>
<sequence length="526" mass="57687">MRISRRRLFGLGATGAAAVLLGTGAASSVKPYASPRRIGDPFSLGVASGDPAPDGFVLWTRLAPDPFAPDGLGGMPDHPVTVHYEVSHDEGFTNLARSGSVVATRALGYSVHPELFGLEPDRVYYYRFRTDDVVSPVGRTRTTPLPGSRKAALRFAFASCQAWHDGFYTAYDHMAAEDLDLVVHLGDYIYEYGVDGNKRGAAVEPQFYDEPYDLAGYRNQYALYKSDPSLQAAHSQFPWLVTMDDHEVEDNWAADHSEADLEVDVIPALFRQRRAAAFQALYEHQPLRSGQMPLGPDMRLHRRVSYGDLAEFTMLDTRQYRDDQACGDSQTANCADRLRTDRTILGPQQRDWLLSGLSTSTARWQVIGNQVPMGQTDYDAGPATEVSMDAWDGYVADRNAVLGRAAELGIDNLVVITGDRHQNYASSLRADFANPESPVVGTEFVGTSISSGGDGVDLSDAGHNLLAANPDLEFVNGQRGYVSVQVDQDRWRSDFRVVPYVQRPGAPISTKASFVLEKGPPTLARA</sequence>
<accession>A0A848KL12</accession>
<gene>
    <name evidence="3" type="ORF">FGL95_27830</name>
</gene>
<evidence type="ECO:0000259" key="1">
    <source>
        <dbReference type="Pfam" id="PF09423"/>
    </source>
</evidence>
<feature type="domain" description="PhoD-like phosphatase metallophosphatase" evidence="1">
    <location>
        <begin position="155"/>
        <end position="495"/>
    </location>
</feature>
<dbReference type="InterPro" id="IPR006311">
    <property type="entry name" value="TAT_signal"/>
</dbReference>
<reference evidence="3 4" key="1">
    <citation type="submission" date="2019-05" db="EMBL/GenBank/DDBJ databases">
        <authorList>
            <person name="Lee S.D."/>
        </authorList>
    </citation>
    <scope>NUCLEOTIDE SEQUENCE [LARGE SCALE GENOMIC DNA]</scope>
    <source>
        <strain evidence="3 4">YC2-7</strain>
    </source>
</reference>
<dbReference type="CDD" id="cd07389">
    <property type="entry name" value="MPP_PhoD"/>
    <property type="match status" value="1"/>
</dbReference>
<feature type="domain" description="Phospholipase D N-terminal" evidence="2">
    <location>
        <begin position="44"/>
        <end position="142"/>
    </location>
</feature>
<dbReference type="EMBL" id="VCQU01000013">
    <property type="protein sequence ID" value="NMN98851.1"/>
    <property type="molecule type" value="Genomic_DNA"/>
</dbReference>